<proteinExistence type="inferred from homology"/>
<dbReference type="PANTHER" id="PTHR34982:SF1">
    <property type="entry name" value="FLAGELLAR ASSEMBLY PROTEIN FLIH"/>
    <property type="match status" value="1"/>
</dbReference>
<comment type="similarity">
    <text evidence="2">Belongs to the FliH family.</text>
</comment>
<evidence type="ECO:0000256" key="2">
    <source>
        <dbReference type="ARBA" id="ARBA00006602"/>
    </source>
</evidence>
<dbReference type="GO" id="GO:0015031">
    <property type="term" value="P:protein transport"/>
    <property type="evidence" value="ECO:0007669"/>
    <property type="project" value="UniProtKB-KW"/>
</dbReference>
<dbReference type="NCBIfam" id="NF004968">
    <property type="entry name" value="PRK06328.1"/>
    <property type="match status" value="1"/>
</dbReference>
<protein>
    <recommendedName>
        <fullName evidence="3">Flagellar assembly protein FliH</fullName>
    </recommendedName>
</protein>
<evidence type="ECO:0000313" key="11">
    <source>
        <dbReference type="Proteomes" id="UP000031465"/>
    </source>
</evidence>
<evidence type="ECO:0000313" key="10">
    <source>
        <dbReference type="EMBL" id="KIC74042.1"/>
    </source>
</evidence>
<keyword evidence="7" id="KW-1006">Bacterial flagellum protein export</keyword>
<dbReference type="GO" id="GO:0005829">
    <property type="term" value="C:cytosol"/>
    <property type="evidence" value="ECO:0007669"/>
    <property type="project" value="TreeGrafter"/>
</dbReference>
<comment type="caution">
    <text evidence="10">The sequence shown here is derived from an EMBL/GenBank/DDBJ whole genome shotgun (WGS) entry which is preliminary data.</text>
</comment>
<dbReference type="RefSeq" id="WP_039356205.1">
    <property type="nucleotide sequence ID" value="NZ_JSAN01000016.1"/>
</dbReference>
<evidence type="ECO:0000256" key="8">
    <source>
        <dbReference type="SAM" id="Coils"/>
    </source>
</evidence>
<dbReference type="InterPro" id="IPR051472">
    <property type="entry name" value="T3SS_Stator/FliH"/>
</dbReference>
<feature type="domain" description="Flagellar assembly protein FliH/Type III secretion system HrpE" evidence="9">
    <location>
        <begin position="75"/>
        <end position="197"/>
    </location>
</feature>
<evidence type="ECO:0000256" key="5">
    <source>
        <dbReference type="ARBA" id="ARBA00022795"/>
    </source>
</evidence>
<sequence>MSKKFFTLIYGEQIHVAPKTKIIPSESFSKLADASSVLEHIKEDAEKYRLQIAKECEEIKEHAENSGYEEGFKKWAEHLVKLEKEIEKVHKELQQLVFPVALKAAKKIVSKEIELSSDIILDIVANNLKAVTQHKHATIYVNKKDLDILDKNKPRLKEIFESLESLSIRPRDDVKPGGCIIETEIGIINAQLDHRWQVLEKAFESLVKIPVEQSSIEPPAQSS</sequence>
<dbReference type="SUPFAM" id="SSF160527">
    <property type="entry name" value="V-type ATPase subunit E-like"/>
    <property type="match status" value="1"/>
</dbReference>
<evidence type="ECO:0000256" key="7">
    <source>
        <dbReference type="ARBA" id="ARBA00023225"/>
    </source>
</evidence>
<comment type="function">
    <text evidence="1">Needed for flagellar regrowth and assembly.</text>
</comment>
<dbReference type="PATRIC" id="fig|362787.3.peg.232"/>
<keyword evidence="5" id="KW-1005">Bacterial flagellum biogenesis</keyword>
<gene>
    <name evidence="10" type="primary">yscL</name>
    <name evidence="10" type="ORF">DB44_AR00250</name>
</gene>
<evidence type="ECO:0000259" key="9">
    <source>
        <dbReference type="Pfam" id="PF02108"/>
    </source>
</evidence>
<dbReference type="Proteomes" id="UP000031465">
    <property type="component" value="Unassembled WGS sequence"/>
</dbReference>
<dbReference type="InterPro" id="IPR018035">
    <property type="entry name" value="Flagellar_FliH/T3SS_HrpE"/>
</dbReference>
<keyword evidence="4" id="KW-0813">Transport</keyword>
<evidence type="ECO:0000256" key="6">
    <source>
        <dbReference type="ARBA" id="ARBA00022927"/>
    </source>
</evidence>
<dbReference type="PANTHER" id="PTHR34982">
    <property type="entry name" value="YOP PROTEINS TRANSLOCATION PROTEIN L"/>
    <property type="match status" value="1"/>
</dbReference>
<reference evidence="10 11" key="1">
    <citation type="journal article" date="2014" name="Mol. Biol. Evol.">
        <title>Massive expansion of Ubiquitination-related gene families within the Chlamydiae.</title>
        <authorList>
            <person name="Domman D."/>
            <person name="Collingro A."/>
            <person name="Lagkouvardos I."/>
            <person name="Gehre L."/>
            <person name="Weinmaier T."/>
            <person name="Rattei T."/>
            <person name="Subtil A."/>
            <person name="Horn M."/>
        </authorList>
    </citation>
    <scope>NUCLEOTIDE SEQUENCE [LARGE SCALE GENOMIC DNA]</scope>
    <source>
        <strain evidence="10 11">EI2</strain>
    </source>
</reference>
<dbReference type="EMBL" id="JSAN01000016">
    <property type="protein sequence ID" value="KIC74042.1"/>
    <property type="molecule type" value="Genomic_DNA"/>
</dbReference>
<dbReference type="GO" id="GO:0044781">
    <property type="term" value="P:bacterial-type flagellum organization"/>
    <property type="evidence" value="ECO:0007669"/>
    <property type="project" value="UniProtKB-KW"/>
</dbReference>
<organism evidence="10 11">
    <name type="scientific">Candidatus Protochlamydia amoebophila</name>
    <dbReference type="NCBI Taxonomy" id="362787"/>
    <lineage>
        <taxon>Bacteria</taxon>
        <taxon>Pseudomonadati</taxon>
        <taxon>Chlamydiota</taxon>
        <taxon>Chlamydiia</taxon>
        <taxon>Parachlamydiales</taxon>
        <taxon>Parachlamydiaceae</taxon>
        <taxon>Candidatus Protochlamydia</taxon>
    </lineage>
</organism>
<name>A0A0C1K411_9BACT</name>
<keyword evidence="6" id="KW-0653">Protein transport</keyword>
<accession>A0A0C1K411</accession>
<dbReference type="AlphaFoldDB" id="A0A0C1K411"/>
<evidence type="ECO:0000256" key="4">
    <source>
        <dbReference type="ARBA" id="ARBA00022448"/>
    </source>
</evidence>
<keyword evidence="8" id="KW-0175">Coiled coil</keyword>
<feature type="coiled-coil region" evidence="8">
    <location>
        <begin position="31"/>
        <end position="92"/>
    </location>
</feature>
<dbReference type="Pfam" id="PF02108">
    <property type="entry name" value="FliH"/>
    <property type="match status" value="1"/>
</dbReference>
<evidence type="ECO:0000256" key="3">
    <source>
        <dbReference type="ARBA" id="ARBA00016507"/>
    </source>
</evidence>
<evidence type="ECO:0000256" key="1">
    <source>
        <dbReference type="ARBA" id="ARBA00003041"/>
    </source>
</evidence>